<evidence type="ECO:0000256" key="1">
    <source>
        <dbReference type="SAM" id="MobiDB-lite"/>
    </source>
</evidence>
<dbReference type="OrthoDB" id="9796786at2"/>
<evidence type="ECO:0000313" key="3">
    <source>
        <dbReference type="Proteomes" id="UP000291469"/>
    </source>
</evidence>
<name>A0A411YBA6_9ACTN</name>
<gene>
    <name evidence="2" type="ORF">ER308_02120</name>
</gene>
<organism evidence="2 3">
    <name type="scientific">Egibacter rhizosphaerae</name>
    <dbReference type="NCBI Taxonomy" id="1670831"/>
    <lineage>
        <taxon>Bacteria</taxon>
        <taxon>Bacillati</taxon>
        <taxon>Actinomycetota</taxon>
        <taxon>Nitriliruptoria</taxon>
        <taxon>Egibacterales</taxon>
        <taxon>Egibacteraceae</taxon>
        <taxon>Egibacter</taxon>
    </lineage>
</organism>
<keyword evidence="3" id="KW-1185">Reference proteome</keyword>
<dbReference type="Proteomes" id="UP000291469">
    <property type="component" value="Chromosome"/>
</dbReference>
<proteinExistence type="predicted"/>
<evidence type="ECO:0000313" key="2">
    <source>
        <dbReference type="EMBL" id="QBI18479.1"/>
    </source>
</evidence>
<dbReference type="KEGG" id="erz:ER308_02120"/>
<dbReference type="AlphaFoldDB" id="A0A411YBA6"/>
<feature type="region of interest" description="Disordered" evidence="1">
    <location>
        <begin position="72"/>
        <end position="94"/>
    </location>
</feature>
<reference evidence="2 3" key="1">
    <citation type="submission" date="2019-01" db="EMBL/GenBank/DDBJ databases">
        <title>Egibacter rhizosphaerae EGI 80759T.</title>
        <authorList>
            <person name="Chen D.-D."/>
            <person name="Tian Y."/>
            <person name="Jiao J.-Y."/>
            <person name="Zhang X.-T."/>
            <person name="Zhang Y.-G."/>
            <person name="Zhang Y."/>
            <person name="Xiao M."/>
            <person name="Shu W.-S."/>
            <person name="Li W.-J."/>
        </authorList>
    </citation>
    <scope>NUCLEOTIDE SEQUENCE [LARGE SCALE GENOMIC DNA]</scope>
    <source>
        <strain evidence="2 3">EGI 80759</strain>
    </source>
</reference>
<dbReference type="EMBL" id="CP036402">
    <property type="protein sequence ID" value="QBI18479.1"/>
    <property type="molecule type" value="Genomic_DNA"/>
</dbReference>
<sequence length="94" mass="10529">MTQLTEFARATRTPVGYLLLAEPPDEEVPLADFRTLEDEAIEQPSADLLDTIALVEQRQAWYRGFARSMGEPPVPWPGVASTEDSPRVVAEQMR</sequence>
<protein>
    <submittedName>
        <fullName evidence="2">Uncharacterized protein</fullName>
    </submittedName>
</protein>
<accession>A0A411YBA6</accession>